<evidence type="ECO:0008006" key="3">
    <source>
        <dbReference type="Google" id="ProtNLM"/>
    </source>
</evidence>
<name>A0A6J8DRX4_MYTCO</name>
<gene>
    <name evidence="1" type="ORF">MCOR_43453</name>
</gene>
<keyword evidence="2" id="KW-1185">Reference proteome</keyword>
<proteinExistence type="predicted"/>
<accession>A0A6J8DRX4</accession>
<organism evidence="1 2">
    <name type="scientific">Mytilus coruscus</name>
    <name type="common">Sea mussel</name>
    <dbReference type="NCBI Taxonomy" id="42192"/>
    <lineage>
        <taxon>Eukaryota</taxon>
        <taxon>Metazoa</taxon>
        <taxon>Spiralia</taxon>
        <taxon>Lophotrochozoa</taxon>
        <taxon>Mollusca</taxon>
        <taxon>Bivalvia</taxon>
        <taxon>Autobranchia</taxon>
        <taxon>Pteriomorphia</taxon>
        <taxon>Mytilida</taxon>
        <taxon>Mytiloidea</taxon>
        <taxon>Mytilidae</taxon>
        <taxon>Mytilinae</taxon>
        <taxon>Mytilus</taxon>
    </lineage>
</organism>
<sequence>MERKFLLLNYGERTKKISVTNDLNVNFIQENVQSKFGLNDHDVHLQILDNDVGEYIDLDSNEDINLELNIIRVKITKAFVSADSQEIPRTTACTPSTLPIVNESTESFSTCTSPVPTCTSINLSSPSRQVPTSSNLCTNSPSGVEIIGSDVPTTKKQITRKQWPRIYHFPSASAPRALYIKIERKEPLEKSDRSRLLDTIYNNVTQFEGGLYPSSDMYDQIVDGILREFPMLMQESGIPLQSVRVYWREKLKYKWQNERKSKDKNLPEVKAKKRKITTELKDDIPKAKKNLTWGMSHYFPMRPDSEDLESIKLHKTWLKQEYRKVDQDFRLVDLKMGLTFPDRRKDIVQDGNSLSEVIKDYPFLQDRRQLLQEFARLGPNTEEKELEDLFFDGLDSYREVIVKLSKGKKLHKFEKEIYDLIAVQRSDDQRKYTSQCTAILGIALHLKEKFNQVLYFSDSEETEEPFLLIIKDRILSMGNDLFELKVDGDVIFRCDTFLELITGLIASIYCFNLVYPTPIEKSLLFIQNCIMSLNDGGKVDKKILSVITELNREKTKTLN</sequence>
<dbReference type="AlphaFoldDB" id="A0A6J8DRX4"/>
<dbReference type="OrthoDB" id="6159134at2759"/>
<dbReference type="EMBL" id="CACVKT020007759">
    <property type="protein sequence ID" value="CAC5410251.1"/>
    <property type="molecule type" value="Genomic_DNA"/>
</dbReference>
<evidence type="ECO:0000313" key="2">
    <source>
        <dbReference type="Proteomes" id="UP000507470"/>
    </source>
</evidence>
<dbReference type="Proteomes" id="UP000507470">
    <property type="component" value="Unassembled WGS sequence"/>
</dbReference>
<dbReference type="PANTHER" id="PTHR31025:SF9">
    <property type="entry name" value="SI:DKEY-286J15.1"/>
    <property type="match status" value="1"/>
</dbReference>
<protein>
    <recommendedName>
        <fullName evidence="3">PB1 domain-containing protein</fullName>
    </recommendedName>
</protein>
<dbReference type="PANTHER" id="PTHR31025">
    <property type="entry name" value="SI:CH211-196P9.1-RELATED"/>
    <property type="match status" value="1"/>
</dbReference>
<evidence type="ECO:0000313" key="1">
    <source>
        <dbReference type="EMBL" id="CAC5410251.1"/>
    </source>
</evidence>
<reference evidence="1 2" key="1">
    <citation type="submission" date="2020-06" db="EMBL/GenBank/DDBJ databases">
        <authorList>
            <person name="Li R."/>
            <person name="Bekaert M."/>
        </authorList>
    </citation>
    <scope>NUCLEOTIDE SEQUENCE [LARGE SCALE GENOMIC DNA]</scope>
    <source>
        <strain evidence="2">wild</strain>
    </source>
</reference>